<dbReference type="RefSeq" id="WP_315605834.1">
    <property type="nucleotide sequence ID" value="NZ_CP130318.1"/>
</dbReference>
<gene>
    <name evidence="2" type="ORF">MJA45_03060</name>
</gene>
<evidence type="ECO:0000313" key="2">
    <source>
        <dbReference type="EMBL" id="WNQ12057.1"/>
    </source>
</evidence>
<evidence type="ECO:0000256" key="1">
    <source>
        <dbReference type="SAM" id="SignalP"/>
    </source>
</evidence>
<sequence>MRRVVWSVCLLAVLAGCGSPMAGNKLPPGPGLQAQALGADGGLTDKRAAREEQPAEVLATLTVLGEEYVALAASEKVIKVSPQTKKDRWTREQLLAMPGGMNRMLEQLPQTKSLSGTLTLKKALSLSELEAFLSGYGLQVESFQLRRFEKTKEGSYERLTYMASPRNGVLVSDELRELEEAPHYVGVISLIGSADKDDWLRLSRDTHVFSADLSSARLKEELGKNPRIRELLDQGGRLDIQVPNLYWELEDAGIVQYEDSSLMSR</sequence>
<reference evidence="2 3" key="1">
    <citation type="submission" date="2022-02" db="EMBL/GenBank/DDBJ databases">
        <title>Paenibacillus sp. MBLB1776 Whole Genome Shotgun Sequencing.</title>
        <authorList>
            <person name="Hwang C.Y."/>
            <person name="Cho E.-S."/>
            <person name="Seo M.-J."/>
        </authorList>
    </citation>
    <scope>NUCLEOTIDE SEQUENCE [LARGE SCALE GENOMIC DNA]</scope>
    <source>
        <strain evidence="2 3">MBLB1776</strain>
    </source>
</reference>
<proteinExistence type="predicted"/>
<organism evidence="2 3">
    <name type="scientific">Paenibacillus aurantius</name>
    <dbReference type="NCBI Taxonomy" id="2918900"/>
    <lineage>
        <taxon>Bacteria</taxon>
        <taxon>Bacillati</taxon>
        <taxon>Bacillota</taxon>
        <taxon>Bacilli</taxon>
        <taxon>Bacillales</taxon>
        <taxon>Paenibacillaceae</taxon>
        <taxon>Paenibacillus</taxon>
    </lineage>
</organism>
<feature type="chain" id="PRO_5041733969" description="Lipoprotein" evidence="1">
    <location>
        <begin position="23"/>
        <end position="265"/>
    </location>
</feature>
<dbReference type="AlphaFoldDB" id="A0AA96RFI8"/>
<accession>A0AA96RFI8</accession>
<keyword evidence="3" id="KW-1185">Reference proteome</keyword>
<evidence type="ECO:0000313" key="3">
    <source>
        <dbReference type="Proteomes" id="UP001305702"/>
    </source>
</evidence>
<dbReference type="Proteomes" id="UP001305702">
    <property type="component" value="Chromosome"/>
</dbReference>
<protein>
    <recommendedName>
        <fullName evidence="4">Lipoprotein</fullName>
    </recommendedName>
</protein>
<dbReference type="KEGG" id="paun:MJA45_03060"/>
<dbReference type="PROSITE" id="PS51257">
    <property type="entry name" value="PROKAR_LIPOPROTEIN"/>
    <property type="match status" value="1"/>
</dbReference>
<keyword evidence="1" id="KW-0732">Signal</keyword>
<evidence type="ECO:0008006" key="4">
    <source>
        <dbReference type="Google" id="ProtNLM"/>
    </source>
</evidence>
<dbReference type="EMBL" id="CP130318">
    <property type="protein sequence ID" value="WNQ12057.1"/>
    <property type="molecule type" value="Genomic_DNA"/>
</dbReference>
<name>A0AA96RFI8_9BACL</name>
<feature type="signal peptide" evidence="1">
    <location>
        <begin position="1"/>
        <end position="22"/>
    </location>
</feature>